<accession>A0A1X2ILV2</accession>
<dbReference type="Proteomes" id="UP000193560">
    <property type="component" value="Unassembled WGS sequence"/>
</dbReference>
<sequence>MPTVIKGETMPATTNPIAPDPNLQAGPSTAIGPEATIPISAEPEMTAPVMNEGKGHSSTRLPPYGPEQTATSTASPGGFPTSSMYPPHPFQWGDQQYGMMYNGMPMSPYANRMAMMNYPMGMGGGGGYYGGMSHHPYGPSPYLYPSSSLLDYAYGMHDPYYGMGGHHPYYSGFPYSASALPVQDKRLLPERNYFSAVKDIWRTNLQ</sequence>
<feature type="region of interest" description="Disordered" evidence="1">
    <location>
        <begin position="47"/>
        <end position="78"/>
    </location>
</feature>
<name>A0A1X2ILV2_9FUNG</name>
<reference evidence="2 3" key="1">
    <citation type="submission" date="2016-07" db="EMBL/GenBank/DDBJ databases">
        <title>Pervasive Adenine N6-methylation of Active Genes in Fungi.</title>
        <authorList>
            <consortium name="DOE Joint Genome Institute"/>
            <person name="Mondo S.J."/>
            <person name="Dannebaum R.O."/>
            <person name="Kuo R.C."/>
            <person name="Labutti K."/>
            <person name="Haridas S."/>
            <person name="Kuo A."/>
            <person name="Salamov A."/>
            <person name="Ahrendt S.R."/>
            <person name="Lipzen A."/>
            <person name="Sullivan W."/>
            <person name="Andreopoulos W.B."/>
            <person name="Clum A."/>
            <person name="Lindquist E."/>
            <person name="Daum C."/>
            <person name="Ramamoorthy G.K."/>
            <person name="Gryganskyi A."/>
            <person name="Culley D."/>
            <person name="Magnuson J.K."/>
            <person name="James T.Y."/>
            <person name="O'Malley M.A."/>
            <person name="Stajich J.E."/>
            <person name="Spatafora J.W."/>
            <person name="Visel A."/>
            <person name="Grigoriev I.V."/>
        </authorList>
    </citation>
    <scope>NUCLEOTIDE SEQUENCE [LARGE SCALE GENOMIC DNA]</scope>
    <source>
        <strain evidence="2 3">NRRL 1336</strain>
    </source>
</reference>
<comment type="caution">
    <text evidence="2">The sequence shown here is derived from an EMBL/GenBank/DDBJ whole genome shotgun (WGS) entry which is preliminary data.</text>
</comment>
<dbReference type="OrthoDB" id="2290524at2759"/>
<dbReference type="AlphaFoldDB" id="A0A1X2ILV2"/>
<gene>
    <name evidence="2" type="ORF">BCR42DRAFT_390857</name>
</gene>
<dbReference type="EMBL" id="MCGE01000008">
    <property type="protein sequence ID" value="ORZ18753.1"/>
    <property type="molecule type" value="Genomic_DNA"/>
</dbReference>
<proteinExistence type="predicted"/>
<evidence type="ECO:0000313" key="3">
    <source>
        <dbReference type="Proteomes" id="UP000193560"/>
    </source>
</evidence>
<keyword evidence="3" id="KW-1185">Reference proteome</keyword>
<evidence type="ECO:0000313" key="2">
    <source>
        <dbReference type="EMBL" id="ORZ18753.1"/>
    </source>
</evidence>
<protein>
    <submittedName>
        <fullName evidence="2">Uncharacterized protein</fullName>
    </submittedName>
</protein>
<feature type="region of interest" description="Disordered" evidence="1">
    <location>
        <begin position="1"/>
        <end position="22"/>
    </location>
</feature>
<organism evidence="2 3">
    <name type="scientific">Absidia repens</name>
    <dbReference type="NCBI Taxonomy" id="90262"/>
    <lineage>
        <taxon>Eukaryota</taxon>
        <taxon>Fungi</taxon>
        <taxon>Fungi incertae sedis</taxon>
        <taxon>Mucoromycota</taxon>
        <taxon>Mucoromycotina</taxon>
        <taxon>Mucoromycetes</taxon>
        <taxon>Mucorales</taxon>
        <taxon>Cunninghamellaceae</taxon>
        <taxon>Absidia</taxon>
    </lineage>
</organism>
<feature type="compositionally biased region" description="Polar residues" evidence="1">
    <location>
        <begin position="68"/>
        <end position="78"/>
    </location>
</feature>
<evidence type="ECO:0000256" key="1">
    <source>
        <dbReference type="SAM" id="MobiDB-lite"/>
    </source>
</evidence>